<evidence type="ECO:0000256" key="1">
    <source>
        <dbReference type="ARBA" id="ARBA00004752"/>
    </source>
</evidence>
<evidence type="ECO:0000313" key="13">
    <source>
        <dbReference type="EMBL" id="MFC2250167.1"/>
    </source>
</evidence>
<dbReference type="PROSITE" id="PS51318">
    <property type="entry name" value="TAT"/>
    <property type="match status" value="1"/>
</dbReference>
<dbReference type="InterPro" id="IPR038063">
    <property type="entry name" value="Transpep_catalytic_dom"/>
</dbReference>
<feature type="active site" description="Proton donor/acceptor" evidence="9">
    <location>
        <position position="215"/>
    </location>
</feature>
<dbReference type="PROSITE" id="PS52029">
    <property type="entry name" value="LD_TPASE"/>
    <property type="match status" value="1"/>
</dbReference>
<dbReference type="InterPro" id="IPR005490">
    <property type="entry name" value="LD_TPept_cat_dom"/>
</dbReference>
<evidence type="ECO:0000256" key="2">
    <source>
        <dbReference type="ARBA" id="ARBA00005992"/>
    </source>
</evidence>
<reference evidence="12 14" key="1">
    <citation type="submission" date="2024-07" db="EMBL/GenBank/DDBJ databases">
        <title>Description of Labrys sedimenti sp. nov., isolated from a diclofenac-degrading enrichment culture.</title>
        <authorList>
            <person name="Tancsics A."/>
            <person name="Csepanyi A."/>
        </authorList>
    </citation>
    <scope>NUCLEOTIDE SEQUENCE [LARGE SCALE GENOMIC DNA]</scope>
    <source>
        <strain evidence="12 14">LMG 23578</strain>
    </source>
</reference>
<dbReference type="GO" id="GO:0016746">
    <property type="term" value="F:acyltransferase activity"/>
    <property type="evidence" value="ECO:0007669"/>
    <property type="project" value="UniProtKB-KW"/>
</dbReference>
<keyword evidence="4 13" id="KW-0808">Transferase</keyword>
<keyword evidence="13" id="KW-0012">Acyltransferase</keyword>
<dbReference type="InterPro" id="IPR050979">
    <property type="entry name" value="LD-transpeptidase"/>
</dbReference>
<feature type="domain" description="L,D-TPase catalytic" evidence="11">
    <location>
        <begin position="113"/>
        <end position="255"/>
    </location>
</feature>
<evidence type="ECO:0000256" key="9">
    <source>
        <dbReference type="PROSITE-ProRule" id="PRU01373"/>
    </source>
</evidence>
<feature type="region of interest" description="Disordered" evidence="10">
    <location>
        <begin position="47"/>
        <end position="69"/>
    </location>
</feature>
<keyword evidence="8 9" id="KW-0961">Cell wall biogenesis/degradation</keyword>
<keyword evidence="3" id="KW-0328">Glycosyltransferase</keyword>
<dbReference type="Pfam" id="PF03734">
    <property type="entry name" value="YkuD"/>
    <property type="match status" value="1"/>
</dbReference>
<keyword evidence="14" id="KW-1185">Reference proteome</keyword>
<dbReference type="Gene3D" id="2.40.440.10">
    <property type="entry name" value="L,D-transpeptidase catalytic domain-like"/>
    <property type="match status" value="1"/>
</dbReference>
<proteinExistence type="inferred from homology"/>
<keyword evidence="7 9" id="KW-0573">Peptidoglycan synthesis</keyword>
<comment type="caution">
    <text evidence="13">The sequence shown here is derived from an EMBL/GenBank/DDBJ whole genome shotgun (WGS) entry which is preliminary data.</text>
</comment>
<dbReference type="PANTHER" id="PTHR30582">
    <property type="entry name" value="L,D-TRANSPEPTIDASE"/>
    <property type="match status" value="1"/>
</dbReference>
<evidence type="ECO:0000256" key="5">
    <source>
        <dbReference type="ARBA" id="ARBA00022801"/>
    </source>
</evidence>
<dbReference type="PROSITE" id="PS51257">
    <property type="entry name" value="PROKAR_LIPOPROTEIN"/>
    <property type="match status" value="1"/>
</dbReference>
<comment type="pathway">
    <text evidence="1 9">Cell wall biogenesis; peptidoglycan biosynthesis.</text>
</comment>
<evidence type="ECO:0000256" key="4">
    <source>
        <dbReference type="ARBA" id="ARBA00022679"/>
    </source>
</evidence>
<evidence type="ECO:0000256" key="6">
    <source>
        <dbReference type="ARBA" id="ARBA00022960"/>
    </source>
</evidence>
<evidence type="ECO:0000313" key="15">
    <source>
        <dbReference type="Proteomes" id="UP001595190"/>
    </source>
</evidence>
<dbReference type="Proteomes" id="UP001555786">
    <property type="component" value="Unassembled WGS sequence"/>
</dbReference>
<dbReference type="SUPFAM" id="SSF141523">
    <property type="entry name" value="L,D-transpeptidase catalytic domain-like"/>
    <property type="match status" value="1"/>
</dbReference>
<name>A0ABV6ZDB4_9HYPH</name>
<dbReference type="EMBL" id="JBHGPK010000003">
    <property type="protein sequence ID" value="MFC2250167.1"/>
    <property type="molecule type" value="Genomic_DNA"/>
</dbReference>
<dbReference type="RefSeq" id="WP_311933680.1">
    <property type="nucleotide sequence ID" value="NZ_JAVSCS010000004.1"/>
</dbReference>
<dbReference type="InterPro" id="IPR006311">
    <property type="entry name" value="TAT_signal"/>
</dbReference>
<keyword evidence="6 9" id="KW-0133">Cell shape</keyword>
<evidence type="ECO:0000256" key="8">
    <source>
        <dbReference type="ARBA" id="ARBA00023316"/>
    </source>
</evidence>
<reference evidence="13 15" key="2">
    <citation type="submission" date="2024-09" db="EMBL/GenBank/DDBJ databases">
        <title>Description of Labrys sedimenti sp. nov., isolated from a diclofenac-degrading enrichment culture, and genome-based reclassification of Labrys portucalensis as a later heterotypic synonym of Labrys neptuniae.</title>
        <authorList>
            <person name="Tancsics A."/>
            <person name="Csepanyi A."/>
        </authorList>
    </citation>
    <scope>NUCLEOTIDE SEQUENCE [LARGE SCALE GENOMIC DNA]</scope>
    <source>
        <strain evidence="13 15">LMG 23412</strain>
    </source>
</reference>
<evidence type="ECO:0000256" key="10">
    <source>
        <dbReference type="SAM" id="MobiDB-lite"/>
    </source>
</evidence>
<feature type="active site" description="Nucleophile" evidence="9">
    <location>
        <position position="231"/>
    </location>
</feature>
<dbReference type="PANTHER" id="PTHR30582:SF24">
    <property type="entry name" value="L,D-TRANSPEPTIDASE ERFK_SRFK-RELATED"/>
    <property type="match status" value="1"/>
</dbReference>
<dbReference type="CDD" id="cd16913">
    <property type="entry name" value="YkuD_like"/>
    <property type="match status" value="1"/>
</dbReference>
<dbReference type="Proteomes" id="UP001595190">
    <property type="component" value="Unassembled WGS sequence"/>
</dbReference>
<dbReference type="EMBL" id="JBFNQD010000003">
    <property type="protein sequence ID" value="MEW9306463.1"/>
    <property type="molecule type" value="Genomic_DNA"/>
</dbReference>
<keyword evidence="5" id="KW-0378">Hydrolase</keyword>
<accession>A0ABV6ZDB4</accession>
<sequence>MSSLSRRVFLMGASLTGLGLGLASCVTDSAAIKPVVVASADPATLPAVPVDGRPTDEITQPEQPLTPEGTYDYKAIYGQKTDGKFVVPAVDTKRIGPQFLRAEVDYPTSEQAGTIIVDPRAHYLYYVMGGGRAMRYGVGVGKQGFGWSGTAEIRYKREWPDWYPPKEMIARRPDLKPSLTQLQSGVGVRGGPRNPITGRAMYLWQNNKDTLFRIHGTNEPYSIGHNASSGCIRMIVQDAIDLYSRAPLGGRVVVLGPGMSEA</sequence>
<protein>
    <submittedName>
        <fullName evidence="13">L,D-transpeptidase</fullName>
        <ecNumber evidence="13">2.3.2.-</ecNumber>
    </submittedName>
</protein>
<evidence type="ECO:0000259" key="11">
    <source>
        <dbReference type="PROSITE" id="PS52029"/>
    </source>
</evidence>
<comment type="similarity">
    <text evidence="2">Belongs to the YkuD family.</text>
</comment>
<evidence type="ECO:0000313" key="12">
    <source>
        <dbReference type="EMBL" id="MEW9306463.1"/>
    </source>
</evidence>
<evidence type="ECO:0000256" key="7">
    <source>
        <dbReference type="ARBA" id="ARBA00022984"/>
    </source>
</evidence>
<evidence type="ECO:0000313" key="14">
    <source>
        <dbReference type="Proteomes" id="UP001555786"/>
    </source>
</evidence>
<organism evidence="13 15">
    <name type="scientific">Labrys neptuniae</name>
    <dbReference type="NCBI Taxonomy" id="376174"/>
    <lineage>
        <taxon>Bacteria</taxon>
        <taxon>Pseudomonadati</taxon>
        <taxon>Pseudomonadota</taxon>
        <taxon>Alphaproteobacteria</taxon>
        <taxon>Hyphomicrobiales</taxon>
        <taxon>Xanthobacteraceae</taxon>
        <taxon>Labrys</taxon>
    </lineage>
</organism>
<gene>
    <name evidence="12" type="ORF">ABXS05_13010</name>
    <name evidence="13" type="ORF">ACETRX_11135</name>
</gene>
<evidence type="ECO:0000256" key="3">
    <source>
        <dbReference type="ARBA" id="ARBA00022676"/>
    </source>
</evidence>
<dbReference type="EC" id="2.3.2.-" evidence="13"/>